<name>A0AAN4R3P1_9PROT</name>
<dbReference type="EMBL" id="BJVS01000007">
    <property type="protein sequence ID" value="GEL54264.1"/>
    <property type="molecule type" value="Genomic_DNA"/>
</dbReference>
<dbReference type="AlphaFoldDB" id="A0AAN4R3P1"/>
<organism evidence="2 3">
    <name type="scientific">Asaia bogorensis NBRC 16594</name>
    <dbReference type="NCBI Taxonomy" id="1231624"/>
    <lineage>
        <taxon>Bacteria</taxon>
        <taxon>Pseudomonadati</taxon>
        <taxon>Pseudomonadota</taxon>
        <taxon>Alphaproteobacteria</taxon>
        <taxon>Acetobacterales</taxon>
        <taxon>Acetobacteraceae</taxon>
        <taxon>Asaia</taxon>
    </lineage>
</organism>
<gene>
    <name evidence="2" type="ORF">ABO01nite_22710</name>
</gene>
<feature type="transmembrane region" description="Helical" evidence="1">
    <location>
        <begin position="26"/>
        <end position="47"/>
    </location>
</feature>
<comment type="caution">
    <text evidence="2">The sequence shown here is derived from an EMBL/GenBank/DDBJ whole genome shotgun (WGS) entry which is preliminary data.</text>
</comment>
<keyword evidence="1" id="KW-1133">Transmembrane helix</keyword>
<evidence type="ECO:0000313" key="2">
    <source>
        <dbReference type="EMBL" id="GEL54264.1"/>
    </source>
</evidence>
<evidence type="ECO:0000313" key="3">
    <source>
        <dbReference type="Proteomes" id="UP000321287"/>
    </source>
</evidence>
<dbReference type="Proteomes" id="UP000321287">
    <property type="component" value="Unassembled WGS sequence"/>
</dbReference>
<reference evidence="2 3" key="1">
    <citation type="submission" date="2019-07" db="EMBL/GenBank/DDBJ databases">
        <title>Whole genome shotgun sequence of Asaia bogorensis NBRC 16594.</title>
        <authorList>
            <person name="Hosoyama A."/>
            <person name="Uohara A."/>
            <person name="Ohji S."/>
            <person name="Ichikawa N."/>
        </authorList>
    </citation>
    <scope>NUCLEOTIDE SEQUENCE [LARGE SCALE GENOMIC DNA]</scope>
    <source>
        <strain evidence="2 3">NBRC 16594</strain>
    </source>
</reference>
<proteinExistence type="predicted"/>
<keyword evidence="1" id="KW-0812">Transmembrane</keyword>
<protein>
    <submittedName>
        <fullName evidence="2">Uncharacterized protein</fullName>
    </submittedName>
</protein>
<keyword evidence="3" id="KW-1185">Reference proteome</keyword>
<accession>A0AAN4R3P1</accession>
<sequence>MPEAFLAFQALHPKPAFDSAFNLPPIVLWCSGALVLWCSGALVIYTFSVPGNGNVADEILRLVPKECRTTEGWLGLSSSLVIVAR</sequence>
<evidence type="ECO:0000256" key="1">
    <source>
        <dbReference type="SAM" id="Phobius"/>
    </source>
</evidence>
<keyword evidence="1" id="KW-0472">Membrane</keyword>